<evidence type="ECO:0000256" key="27">
    <source>
        <dbReference type="ARBA" id="ARBA00023228"/>
    </source>
</evidence>
<dbReference type="GO" id="GO:0005765">
    <property type="term" value="C:lysosomal membrane"/>
    <property type="evidence" value="ECO:0007669"/>
    <property type="project" value="UniProtKB-SubCell"/>
</dbReference>
<dbReference type="KEGG" id="btab:109042971"/>
<feature type="transmembrane region" description="Helical" evidence="42">
    <location>
        <begin position="518"/>
        <end position="541"/>
    </location>
</feature>
<feature type="transmembrane region" description="Helical" evidence="42">
    <location>
        <begin position="369"/>
        <end position="392"/>
    </location>
</feature>
<feature type="transmembrane region" description="Helical" evidence="42">
    <location>
        <begin position="69"/>
        <end position="89"/>
    </location>
</feature>
<dbReference type="SUPFAM" id="SSF52540">
    <property type="entry name" value="P-loop containing nucleoside triphosphate hydrolases"/>
    <property type="match status" value="1"/>
</dbReference>
<feature type="transmembrane region" description="Helical" evidence="42">
    <location>
        <begin position="173"/>
        <end position="191"/>
    </location>
</feature>
<evidence type="ECO:0000256" key="18">
    <source>
        <dbReference type="ARBA" id="ARBA00022787"/>
    </source>
</evidence>
<keyword evidence="23" id="KW-0333">Golgi apparatus</keyword>
<dbReference type="InterPro" id="IPR003593">
    <property type="entry name" value="AAA+_ATPase"/>
</dbReference>
<keyword evidence="46" id="KW-1185">Reference proteome</keyword>
<dbReference type="PANTHER" id="PTHR24221:SF654">
    <property type="entry name" value="ATP-BINDING CASSETTE SUB-FAMILY B MEMBER 6"/>
    <property type="match status" value="1"/>
</dbReference>
<feature type="transmembrane region" description="Helical" evidence="42">
    <location>
        <begin position="28"/>
        <end position="48"/>
    </location>
</feature>
<evidence type="ECO:0000256" key="25">
    <source>
        <dbReference type="ARBA" id="ARBA00023136"/>
    </source>
</evidence>
<evidence type="ECO:0000256" key="29">
    <source>
        <dbReference type="ARBA" id="ARBA00024363"/>
    </source>
</evidence>
<evidence type="ECO:0000256" key="5">
    <source>
        <dbReference type="ARBA" id="ARBA00004414"/>
    </source>
</evidence>
<comment type="similarity">
    <text evidence="29">Belongs to the ABC transporter superfamily. ABCB family. Heavy Metal importer (TC 3.A.1.210) subfamily.</text>
</comment>
<keyword evidence="17" id="KW-0967">Endosome</keyword>
<feature type="transmembrane region" description="Helical" evidence="42">
    <location>
        <begin position="480"/>
        <end position="506"/>
    </location>
</feature>
<evidence type="ECO:0000256" key="23">
    <source>
        <dbReference type="ARBA" id="ARBA00023034"/>
    </source>
</evidence>
<evidence type="ECO:0000256" key="2">
    <source>
        <dbReference type="ARBA" id="ARBA00004333"/>
    </source>
</evidence>
<dbReference type="GO" id="GO:0005741">
    <property type="term" value="C:mitochondrial outer membrane"/>
    <property type="evidence" value="ECO:0007669"/>
    <property type="project" value="UniProtKB-SubCell"/>
</dbReference>
<dbReference type="PROSITE" id="PS00211">
    <property type="entry name" value="ABC_TRANSPORTER_1"/>
    <property type="match status" value="1"/>
</dbReference>
<evidence type="ECO:0000256" key="21">
    <source>
        <dbReference type="ARBA" id="ARBA00022967"/>
    </source>
</evidence>
<feature type="transmembrane region" description="Helical" evidence="42">
    <location>
        <begin position="95"/>
        <end position="118"/>
    </location>
</feature>
<dbReference type="InterPro" id="IPR032410">
    <property type="entry name" value="ABCB6_N"/>
</dbReference>
<dbReference type="InterPro" id="IPR027417">
    <property type="entry name" value="P-loop_NTPase"/>
</dbReference>
<dbReference type="GO" id="GO:0005886">
    <property type="term" value="C:plasma membrane"/>
    <property type="evidence" value="ECO:0007669"/>
    <property type="project" value="UniProtKB-SubCell"/>
</dbReference>
<dbReference type="InterPro" id="IPR003439">
    <property type="entry name" value="ABC_transporter-like_ATP-bd"/>
</dbReference>
<keyword evidence="18" id="KW-1000">Mitochondrion outer membrane</keyword>
<organism evidence="45 46">
    <name type="scientific">Bemisia tabaci</name>
    <name type="common">Sweetpotato whitefly</name>
    <name type="synonym">Aleurodes tabaci</name>
    <dbReference type="NCBI Taxonomy" id="7038"/>
    <lineage>
        <taxon>Eukaryota</taxon>
        <taxon>Metazoa</taxon>
        <taxon>Ecdysozoa</taxon>
        <taxon>Arthropoda</taxon>
        <taxon>Hexapoda</taxon>
        <taxon>Insecta</taxon>
        <taxon>Pterygota</taxon>
        <taxon>Neoptera</taxon>
        <taxon>Paraneoptera</taxon>
        <taxon>Hemiptera</taxon>
        <taxon>Sternorrhyncha</taxon>
        <taxon>Aleyrodoidea</taxon>
        <taxon>Aleyrodidae</taxon>
        <taxon>Aleyrodinae</taxon>
        <taxon>Bemisia</taxon>
    </lineage>
</organism>
<comment type="catalytic activity">
    <reaction evidence="34">
        <text>coproporphyrinogen III(in) + ATP + H2O = coproporphyrinogen III(out) + ADP + phosphate + H(+)</text>
        <dbReference type="Rhea" id="RHEA:66680"/>
        <dbReference type="ChEBI" id="CHEBI:15377"/>
        <dbReference type="ChEBI" id="CHEBI:15378"/>
        <dbReference type="ChEBI" id="CHEBI:30616"/>
        <dbReference type="ChEBI" id="CHEBI:43474"/>
        <dbReference type="ChEBI" id="CHEBI:57309"/>
        <dbReference type="ChEBI" id="CHEBI:456216"/>
    </reaction>
    <physiologicalReaction direction="left-to-right" evidence="34">
        <dbReference type="Rhea" id="RHEA:66681"/>
    </physiologicalReaction>
</comment>
<dbReference type="AlphaFoldDB" id="A0A9P0AH13"/>
<protein>
    <recommendedName>
        <fullName evidence="31">ATP-binding cassette sub-family B member 6</fullName>
        <ecNumber evidence="30">7.6.2.5</ecNumber>
    </recommendedName>
    <alternativeName>
        <fullName evidence="32">ABC-type heme transporter ABCB6</fullName>
    </alternativeName>
</protein>
<dbReference type="Pfam" id="PF16185">
    <property type="entry name" value="MTABC_N"/>
    <property type="match status" value="1"/>
</dbReference>
<evidence type="ECO:0000256" key="24">
    <source>
        <dbReference type="ARBA" id="ARBA00023128"/>
    </source>
</evidence>
<evidence type="ECO:0000256" key="12">
    <source>
        <dbReference type="ARBA" id="ARBA00022448"/>
    </source>
</evidence>
<sequence>MMKFCPPNVTFSEIWVNHGVSQCFMETVYAGLLVGFLFIFGTIQLFYYRKYSTPVMVSFPASKLFRVQIAITVLLAVVTISRFVVEAIIINHGIIYGYMIFSTVGLVSTIIFSLILIFKERHYLLPSIPSCGHGLVLLIFWSILFIGENLTFINLGRSDWWFQIKTKEDKIEMALFVTRYLLCSVIFILGLRAPGIITSREYFNLTNSAAENMESGPNVESNQSTWHSGWKKIKTLMPFLWPRKSIFLQLRVLICFTLLIGGRLTNFYVPKMGQEIVDSMTGTTMVFPWELVVIYAGLKLLQGGGTGGTGLLNNVRSVLWVSVQQYNTRELEVSLFSHLHGLSLGWHLSRKTGEVLRIMDRGANSINNILSYILFNLVPTLVDIVVAIVYFIVAFNVWYGLIVFTTMFLYLVATIGITEWRTKFQRSMNLKDNAVKARTADSLLNFETVKYYCAEDFEVQEYRHSIFDYQKEEWKTQMSLALLNLFQNTVICIGLLIGTLLCVHQVTIERTLTIGDYFLFTTYIFQLYVPLNWFGTFYRAIQGSFIDMENMFELMDEAPDVLDAPDAPPLVISKGQIDFRNVSFSYQPEKMILKNINFTVPGGKTVALVGPSGSGKSTIVRLLFRFYDANSGAVLVDGQNIKTVLQKSLREVIGVVPQDTVLFNNSIKFNIAYGRISATDSEIVAAAQNADIHEKILTFPKGYDTVVGERGLKLSGGEKQRIAIARTILKAPSIILLDEATSSLDTQTERNIQTALARVSANKTTLIVAHRLSTVINADEILVLKEGEIVERGRHEELLNLNGLYASMWNEQQKSQKQSDAENSGTSLDFSGDLEKK</sequence>
<evidence type="ECO:0000256" key="38">
    <source>
        <dbReference type="ARBA" id="ARBA00048510"/>
    </source>
</evidence>
<dbReference type="SUPFAM" id="SSF90123">
    <property type="entry name" value="ABC transporter transmembrane region"/>
    <property type="match status" value="1"/>
</dbReference>
<dbReference type="GO" id="GO:0020037">
    <property type="term" value="F:heme binding"/>
    <property type="evidence" value="ECO:0007669"/>
    <property type="project" value="TreeGrafter"/>
</dbReference>
<evidence type="ECO:0000256" key="6">
    <source>
        <dbReference type="ARBA" id="ARBA00004477"/>
    </source>
</evidence>
<comment type="catalytic activity">
    <reaction evidence="38">
        <text>uroporphyrin III(in) + ATP + H2O = uroporphyrin III(out) + ADP + phosphate + H(+)</text>
        <dbReference type="Rhea" id="RHEA:66776"/>
        <dbReference type="ChEBI" id="CHEBI:15377"/>
        <dbReference type="ChEBI" id="CHEBI:15378"/>
        <dbReference type="ChEBI" id="CHEBI:30616"/>
        <dbReference type="ChEBI" id="CHEBI:43474"/>
        <dbReference type="ChEBI" id="CHEBI:167479"/>
        <dbReference type="ChEBI" id="CHEBI:456216"/>
    </reaction>
    <physiologicalReaction direction="left-to-right" evidence="38">
        <dbReference type="Rhea" id="RHEA:66777"/>
    </physiologicalReaction>
</comment>
<evidence type="ECO:0000256" key="35">
    <source>
        <dbReference type="ARBA" id="ARBA00047789"/>
    </source>
</evidence>
<evidence type="ECO:0000256" key="3">
    <source>
        <dbReference type="ARBA" id="ARBA00004337"/>
    </source>
</evidence>
<comment type="catalytic activity">
    <reaction evidence="35">
        <text>uroporphyrin I(in) + ATP + H2O = uroporphyrin I(out) + ADP + phosphate + H(+)</text>
        <dbReference type="Rhea" id="RHEA:66772"/>
        <dbReference type="ChEBI" id="CHEBI:15377"/>
        <dbReference type="ChEBI" id="CHEBI:15378"/>
        <dbReference type="ChEBI" id="CHEBI:30616"/>
        <dbReference type="ChEBI" id="CHEBI:43474"/>
        <dbReference type="ChEBI" id="CHEBI:167480"/>
        <dbReference type="ChEBI" id="CHEBI:456216"/>
    </reaction>
    <physiologicalReaction direction="left-to-right" evidence="35">
        <dbReference type="Rhea" id="RHEA:66773"/>
    </physiologicalReaction>
</comment>
<comment type="subcellular location">
    <subcellularLocation>
        <location evidence="8">Cell membrane</location>
        <topology evidence="8">Multi-pass membrane protein</topology>
    </subcellularLocation>
    <subcellularLocation>
        <location evidence="1">Early endosome membrane</location>
    </subcellularLocation>
    <subcellularLocation>
        <location evidence="6">Endoplasmic reticulum membrane</location>
        <topology evidence="6">Multi-pass membrane protein</topology>
    </subcellularLocation>
    <subcellularLocation>
        <location evidence="3">Endosome membrane</location>
        <topology evidence="3">Multi-pass membrane protein</topology>
    </subcellularLocation>
    <subcellularLocation>
        <location evidence="2">Endosome</location>
        <location evidence="2">Multivesicular body membrane</location>
    </subcellularLocation>
    <subcellularLocation>
        <location evidence="9">Golgi apparatus membrane</location>
        <topology evidence="9">Multi-pass membrane protein</topology>
    </subcellularLocation>
    <subcellularLocation>
        <location evidence="5">Late endosome membrane</location>
    </subcellularLocation>
    <subcellularLocation>
        <location evidence="10">Lysosome membrane</location>
    </subcellularLocation>
    <subcellularLocation>
        <location evidence="28">Melanosome membrane</location>
    </subcellularLocation>
    <subcellularLocation>
        <location evidence="4">Mitochondrion outer membrane</location>
        <topology evidence="4">Multi-pass membrane protein</topology>
    </subcellularLocation>
    <subcellularLocation>
        <location evidence="7">Secreted</location>
        <location evidence="7">Extracellular exosome</location>
    </subcellularLocation>
</comment>
<dbReference type="GO" id="GO:0000139">
    <property type="term" value="C:Golgi membrane"/>
    <property type="evidence" value="ECO:0007669"/>
    <property type="project" value="UniProtKB-SubCell"/>
</dbReference>
<dbReference type="GO" id="GO:0015439">
    <property type="term" value="F:ABC-type heme transporter activity"/>
    <property type="evidence" value="ECO:0007669"/>
    <property type="project" value="UniProtKB-EC"/>
</dbReference>
<dbReference type="CDD" id="cd18581">
    <property type="entry name" value="ABC_6TM_ABCB6"/>
    <property type="match status" value="1"/>
</dbReference>
<keyword evidence="14" id="KW-0964">Secreted</keyword>
<feature type="domain" description="ABC transmembrane type-1" evidence="44">
    <location>
        <begin position="253"/>
        <end position="543"/>
    </location>
</feature>
<keyword evidence="16" id="KW-0547">Nucleotide-binding</keyword>
<dbReference type="Proteomes" id="UP001152759">
    <property type="component" value="Chromosome 6"/>
</dbReference>
<evidence type="ECO:0000256" key="8">
    <source>
        <dbReference type="ARBA" id="ARBA00004651"/>
    </source>
</evidence>
<dbReference type="SMART" id="SM00382">
    <property type="entry name" value="AAA"/>
    <property type="match status" value="1"/>
</dbReference>
<comment type="catalytic activity">
    <reaction evidence="40">
        <text>coproporphyrin I(in) + ATP + H2O = coproporphyrin I(out) + ADP + phosphate + H(+)</text>
        <dbReference type="Rhea" id="RHEA:66768"/>
        <dbReference type="ChEBI" id="CHEBI:15377"/>
        <dbReference type="ChEBI" id="CHEBI:15378"/>
        <dbReference type="ChEBI" id="CHEBI:30616"/>
        <dbReference type="ChEBI" id="CHEBI:43474"/>
        <dbReference type="ChEBI" id="CHEBI:167478"/>
        <dbReference type="ChEBI" id="CHEBI:456216"/>
    </reaction>
    <physiologicalReaction direction="left-to-right" evidence="40">
        <dbReference type="Rhea" id="RHEA:66769"/>
    </physiologicalReaction>
</comment>
<evidence type="ECO:0000256" key="42">
    <source>
        <dbReference type="SAM" id="Phobius"/>
    </source>
</evidence>
<reference evidence="45" key="1">
    <citation type="submission" date="2021-12" db="EMBL/GenBank/DDBJ databases">
        <authorList>
            <person name="King R."/>
        </authorList>
    </citation>
    <scope>NUCLEOTIDE SEQUENCE</scope>
</reference>
<dbReference type="Gene3D" id="3.40.50.300">
    <property type="entry name" value="P-loop containing nucleotide triphosphate hydrolases"/>
    <property type="match status" value="1"/>
</dbReference>
<evidence type="ECO:0000256" key="40">
    <source>
        <dbReference type="ARBA" id="ARBA00049398"/>
    </source>
</evidence>
<keyword evidence="27" id="KW-0458">Lysosome</keyword>
<dbReference type="GO" id="GO:0031901">
    <property type="term" value="C:early endosome membrane"/>
    <property type="evidence" value="ECO:0007669"/>
    <property type="project" value="UniProtKB-SubCell"/>
</dbReference>
<dbReference type="GO" id="GO:0032585">
    <property type="term" value="C:multivesicular body membrane"/>
    <property type="evidence" value="ECO:0007669"/>
    <property type="project" value="UniProtKB-SubCell"/>
</dbReference>
<evidence type="ECO:0000259" key="43">
    <source>
        <dbReference type="PROSITE" id="PS50893"/>
    </source>
</evidence>
<comment type="catalytic activity">
    <reaction evidence="39">
        <text>coproporphyrin III(in) + ATP + H2O = coproporphyrin III(out) + ADP + phosphate + H(+)</text>
        <dbReference type="Rhea" id="RHEA:66664"/>
        <dbReference type="ChEBI" id="CHEBI:15377"/>
        <dbReference type="ChEBI" id="CHEBI:15378"/>
        <dbReference type="ChEBI" id="CHEBI:30616"/>
        <dbReference type="ChEBI" id="CHEBI:43474"/>
        <dbReference type="ChEBI" id="CHEBI:131725"/>
        <dbReference type="ChEBI" id="CHEBI:456216"/>
    </reaction>
    <physiologicalReaction direction="left-to-right" evidence="39">
        <dbReference type="Rhea" id="RHEA:66665"/>
    </physiologicalReaction>
</comment>
<comment type="catalytic activity">
    <reaction evidence="37">
        <text>pheophorbide a(in) + ATP + H2O = pheophorbide a(out) + ADP + phosphate + H(+)</text>
        <dbReference type="Rhea" id="RHEA:61360"/>
        <dbReference type="ChEBI" id="CHEBI:15377"/>
        <dbReference type="ChEBI" id="CHEBI:15378"/>
        <dbReference type="ChEBI" id="CHEBI:30616"/>
        <dbReference type="ChEBI" id="CHEBI:43474"/>
        <dbReference type="ChEBI" id="CHEBI:58687"/>
        <dbReference type="ChEBI" id="CHEBI:456216"/>
    </reaction>
    <physiologicalReaction direction="left-to-right" evidence="37">
        <dbReference type="Rhea" id="RHEA:61361"/>
    </physiologicalReaction>
</comment>
<evidence type="ECO:0000256" key="20">
    <source>
        <dbReference type="ARBA" id="ARBA00022840"/>
    </source>
</evidence>
<dbReference type="GO" id="GO:0016887">
    <property type="term" value="F:ATP hydrolysis activity"/>
    <property type="evidence" value="ECO:0007669"/>
    <property type="project" value="InterPro"/>
</dbReference>
<evidence type="ECO:0000256" key="10">
    <source>
        <dbReference type="ARBA" id="ARBA00004656"/>
    </source>
</evidence>
<evidence type="ECO:0000256" key="30">
    <source>
        <dbReference type="ARBA" id="ARBA00024385"/>
    </source>
</evidence>
<dbReference type="InterPro" id="IPR036640">
    <property type="entry name" value="ABC1_TM_sf"/>
</dbReference>
<keyword evidence="15 42" id="KW-0812">Transmembrane</keyword>
<feature type="region of interest" description="Disordered" evidence="41">
    <location>
        <begin position="812"/>
        <end position="837"/>
    </location>
</feature>
<evidence type="ECO:0000256" key="16">
    <source>
        <dbReference type="ARBA" id="ARBA00022741"/>
    </source>
</evidence>
<evidence type="ECO:0000256" key="17">
    <source>
        <dbReference type="ARBA" id="ARBA00022753"/>
    </source>
</evidence>
<name>A0A9P0AH13_BEMTA</name>
<evidence type="ECO:0000259" key="44">
    <source>
        <dbReference type="PROSITE" id="PS50929"/>
    </source>
</evidence>
<evidence type="ECO:0000256" key="11">
    <source>
        <dbReference type="ARBA" id="ARBA00011738"/>
    </source>
</evidence>
<evidence type="ECO:0000313" key="45">
    <source>
        <dbReference type="EMBL" id="CAH0391670.1"/>
    </source>
</evidence>
<gene>
    <name evidence="45" type="ORF">BEMITA_LOCUS10268</name>
</gene>
<feature type="transmembrane region" description="Helical" evidence="42">
    <location>
        <begin position="246"/>
        <end position="264"/>
    </location>
</feature>
<keyword evidence="20" id="KW-0067">ATP-binding</keyword>
<dbReference type="GO" id="GO:0005524">
    <property type="term" value="F:ATP binding"/>
    <property type="evidence" value="ECO:0007669"/>
    <property type="project" value="UniProtKB-KW"/>
</dbReference>
<evidence type="ECO:0000256" key="13">
    <source>
        <dbReference type="ARBA" id="ARBA00022475"/>
    </source>
</evidence>
<evidence type="ECO:0000256" key="37">
    <source>
        <dbReference type="ARBA" id="ARBA00048455"/>
    </source>
</evidence>
<dbReference type="EMBL" id="OU963867">
    <property type="protein sequence ID" value="CAH0391670.1"/>
    <property type="molecule type" value="Genomic_DNA"/>
</dbReference>
<dbReference type="PROSITE" id="PS50929">
    <property type="entry name" value="ABC_TM1F"/>
    <property type="match status" value="1"/>
</dbReference>
<evidence type="ECO:0000256" key="39">
    <source>
        <dbReference type="ARBA" id="ARBA00048636"/>
    </source>
</evidence>
<keyword evidence="19" id="KW-0256">Endoplasmic reticulum</keyword>
<keyword evidence="21" id="KW-1278">Translocase</keyword>
<evidence type="ECO:0000256" key="7">
    <source>
        <dbReference type="ARBA" id="ARBA00004550"/>
    </source>
</evidence>
<evidence type="ECO:0000256" key="1">
    <source>
        <dbReference type="ARBA" id="ARBA00004146"/>
    </source>
</evidence>
<evidence type="ECO:0000256" key="31">
    <source>
        <dbReference type="ARBA" id="ARBA00024439"/>
    </source>
</evidence>
<keyword evidence="25 42" id="KW-0472">Membrane</keyword>
<dbReference type="FunFam" id="3.40.50.300:FF:000186">
    <property type="entry name" value="ATP-binding cassette sub-family B member 7, mitochondrial"/>
    <property type="match status" value="1"/>
</dbReference>
<dbReference type="EC" id="7.6.2.5" evidence="30"/>
<evidence type="ECO:0000256" key="32">
    <source>
        <dbReference type="ARBA" id="ARBA00031413"/>
    </source>
</evidence>
<evidence type="ECO:0000313" key="46">
    <source>
        <dbReference type="Proteomes" id="UP001152759"/>
    </source>
</evidence>
<dbReference type="Gene3D" id="1.20.1560.10">
    <property type="entry name" value="ABC transporter type 1, transmembrane domain"/>
    <property type="match status" value="1"/>
</dbReference>
<feature type="transmembrane region" description="Helical" evidence="42">
    <location>
        <begin position="398"/>
        <end position="418"/>
    </location>
</feature>
<dbReference type="SMR" id="A0A9P0AH13"/>
<keyword evidence="13" id="KW-1003">Cell membrane</keyword>
<dbReference type="GO" id="GO:0005789">
    <property type="term" value="C:endoplasmic reticulum membrane"/>
    <property type="evidence" value="ECO:0007669"/>
    <property type="project" value="UniProtKB-SubCell"/>
</dbReference>
<dbReference type="Pfam" id="PF00664">
    <property type="entry name" value="ABC_membrane"/>
    <property type="match status" value="1"/>
</dbReference>
<proteinExistence type="inferred from homology"/>
<evidence type="ECO:0000256" key="34">
    <source>
        <dbReference type="ARBA" id="ARBA00047753"/>
    </source>
</evidence>
<evidence type="ECO:0000256" key="28">
    <source>
        <dbReference type="ARBA" id="ARBA00024320"/>
    </source>
</evidence>
<keyword evidence="24" id="KW-0496">Mitochondrion</keyword>
<evidence type="ECO:0000256" key="4">
    <source>
        <dbReference type="ARBA" id="ARBA00004374"/>
    </source>
</evidence>
<keyword evidence="22 42" id="KW-1133">Transmembrane helix</keyword>
<evidence type="ECO:0000256" key="26">
    <source>
        <dbReference type="ARBA" id="ARBA00023157"/>
    </source>
</evidence>
<keyword evidence="12" id="KW-0813">Transport</keyword>
<feature type="compositionally biased region" description="Polar residues" evidence="41">
    <location>
        <begin position="812"/>
        <end position="829"/>
    </location>
</feature>
<keyword evidence="26" id="KW-1015">Disulfide bond</keyword>
<dbReference type="GO" id="GO:0005576">
    <property type="term" value="C:extracellular region"/>
    <property type="evidence" value="ECO:0007669"/>
    <property type="project" value="UniProtKB-SubCell"/>
</dbReference>
<dbReference type="InterPro" id="IPR017871">
    <property type="entry name" value="ABC_transporter-like_CS"/>
</dbReference>
<dbReference type="InterPro" id="IPR011527">
    <property type="entry name" value="ABC1_TM_dom"/>
</dbReference>
<evidence type="ECO:0000256" key="41">
    <source>
        <dbReference type="SAM" id="MobiDB-lite"/>
    </source>
</evidence>
<dbReference type="PANTHER" id="PTHR24221">
    <property type="entry name" value="ATP-BINDING CASSETTE SUB-FAMILY B"/>
    <property type="match status" value="1"/>
</dbReference>
<comment type="catalytic activity">
    <reaction evidence="33">
        <text>heme b(in) + ATP + H2O = heme b(out) + ADP + phosphate + H(+)</text>
        <dbReference type="Rhea" id="RHEA:19261"/>
        <dbReference type="ChEBI" id="CHEBI:15377"/>
        <dbReference type="ChEBI" id="CHEBI:15378"/>
        <dbReference type="ChEBI" id="CHEBI:30616"/>
        <dbReference type="ChEBI" id="CHEBI:43474"/>
        <dbReference type="ChEBI" id="CHEBI:60344"/>
        <dbReference type="ChEBI" id="CHEBI:456216"/>
        <dbReference type="EC" id="7.6.2.5"/>
    </reaction>
    <physiologicalReaction direction="left-to-right" evidence="33">
        <dbReference type="Rhea" id="RHEA:19262"/>
    </physiologicalReaction>
</comment>
<accession>A0A9P0AH13</accession>
<dbReference type="Pfam" id="PF00005">
    <property type="entry name" value="ABC_tran"/>
    <property type="match status" value="1"/>
</dbReference>
<feature type="transmembrane region" description="Helical" evidence="42">
    <location>
        <begin position="130"/>
        <end position="153"/>
    </location>
</feature>
<evidence type="ECO:0000256" key="14">
    <source>
        <dbReference type="ARBA" id="ARBA00022525"/>
    </source>
</evidence>
<evidence type="ECO:0000256" key="19">
    <source>
        <dbReference type="ARBA" id="ARBA00022824"/>
    </source>
</evidence>
<evidence type="ECO:0000256" key="9">
    <source>
        <dbReference type="ARBA" id="ARBA00004653"/>
    </source>
</evidence>
<evidence type="ECO:0000256" key="15">
    <source>
        <dbReference type="ARBA" id="ARBA00022692"/>
    </source>
</evidence>
<comment type="subunit">
    <text evidence="11">Homodimer.</text>
</comment>
<feature type="domain" description="ABC transporter" evidence="43">
    <location>
        <begin position="577"/>
        <end position="811"/>
    </location>
</feature>
<evidence type="ECO:0000256" key="22">
    <source>
        <dbReference type="ARBA" id="ARBA00022989"/>
    </source>
</evidence>
<evidence type="ECO:0000256" key="33">
    <source>
        <dbReference type="ARBA" id="ARBA00047649"/>
    </source>
</evidence>
<dbReference type="CDD" id="cd03253">
    <property type="entry name" value="ABCC_ATM1_transporter"/>
    <property type="match status" value="1"/>
</dbReference>
<dbReference type="InterPro" id="IPR039421">
    <property type="entry name" value="Type_1_exporter"/>
</dbReference>
<evidence type="ECO:0000256" key="36">
    <source>
        <dbReference type="ARBA" id="ARBA00048309"/>
    </source>
</evidence>
<comment type="catalytic activity">
    <reaction evidence="36">
        <text>protoporphyrin IX(in) + ATP + H2O = protoporphyrin IX(out) + ADP + phosphate + H(+)</text>
        <dbReference type="Rhea" id="RHEA:61336"/>
        <dbReference type="ChEBI" id="CHEBI:15377"/>
        <dbReference type="ChEBI" id="CHEBI:15378"/>
        <dbReference type="ChEBI" id="CHEBI:30616"/>
        <dbReference type="ChEBI" id="CHEBI:43474"/>
        <dbReference type="ChEBI" id="CHEBI:57306"/>
        <dbReference type="ChEBI" id="CHEBI:456216"/>
    </reaction>
    <physiologicalReaction direction="left-to-right" evidence="36">
        <dbReference type="Rhea" id="RHEA:61337"/>
    </physiologicalReaction>
</comment>
<dbReference type="PROSITE" id="PS50893">
    <property type="entry name" value="ABC_TRANSPORTER_2"/>
    <property type="match status" value="1"/>
</dbReference>